<evidence type="ECO:0000313" key="3">
    <source>
        <dbReference type="EMBL" id="KAJ6261104.1"/>
    </source>
</evidence>
<evidence type="ECO:0000313" key="4">
    <source>
        <dbReference type="Proteomes" id="UP001221413"/>
    </source>
</evidence>
<dbReference type="AlphaFoldDB" id="A0AAD6IYI2"/>
<evidence type="ECO:0008006" key="5">
    <source>
        <dbReference type="Google" id="ProtNLM"/>
    </source>
</evidence>
<dbReference type="Proteomes" id="UP001221413">
    <property type="component" value="Unassembled WGS sequence"/>
</dbReference>
<keyword evidence="4" id="KW-1185">Reference proteome</keyword>
<protein>
    <recommendedName>
        <fullName evidence="5">GPI anchored protein</fullName>
    </recommendedName>
</protein>
<comment type="caution">
    <text evidence="3">The sequence shown here is derived from an EMBL/GenBank/DDBJ whole genome shotgun (WGS) entry which is preliminary data.</text>
</comment>
<feature type="signal peptide" evidence="2">
    <location>
        <begin position="1"/>
        <end position="21"/>
    </location>
</feature>
<feature type="compositionally biased region" description="Gly residues" evidence="1">
    <location>
        <begin position="238"/>
        <end position="257"/>
    </location>
</feature>
<proteinExistence type="predicted"/>
<evidence type="ECO:0000256" key="2">
    <source>
        <dbReference type="SAM" id="SignalP"/>
    </source>
</evidence>
<feature type="chain" id="PRO_5042152411" description="GPI anchored protein" evidence="2">
    <location>
        <begin position="22"/>
        <end position="341"/>
    </location>
</feature>
<dbReference type="EMBL" id="JAQGDS010000004">
    <property type="protein sequence ID" value="KAJ6261104.1"/>
    <property type="molecule type" value="Genomic_DNA"/>
</dbReference>
<organism evidence="3 4">
    <name type="scientific">Drechslerella dactyloides</name>
    <name type="common">Nematode-trapping fungus</name>
    <name type="synonym">Arthrobotrys dactyloides</name>
    <dbReference type="NCBI Taxonomy" id="74499"/>
    <lineage>
        <taxon>Eukaryota</taxon>
        <taxon>Fungi</taxon>
        <taxon>Dikarya</taxon>
        <taxon>Ascomycota</taxon>
        <taxon>Pezizomycotina</taxon>
        <taxon>Orbiliomycetes</taxon>
        <taxon>Orbiliales</taxon>
        <taxon>Orbiliaceae</taxon>
        <taxon>Drechslerella</taxon>
    </lineage>
</organism>
<feature type="compositionally biased region" description="Low complexity" evidence="1">
    <location>
        <begin position="258"/>
        <end position="279"/>
    </location>
</feature>
<gene>
    <name evidence="3" type="ORF">Dda_3769</name>
</gene>
<keyword evidence="2" id="KW-0732">Signal</keyword>
<evidence type="ECO:0000256" key="1">
    <source>
        <dbReference type="SAM" id="MobiDB-lite"/>
    </source>
</evidence>
<sequence>MQLRTVVIFVAGLVATASASAEGLAANPAVKHVAARAINAADGSFIGLLFKRQSSCAEGLTACGSGCTEGPCCDTNSGLACRPGEICTQINGQTGCCAEGYVCGTIRGCENASDGCTAGSVDENGVLCCDAAAPECSTSADVPICAATAPTATFTVNPDQVFDSTSTTSVTMTSTLTLTVDSDSNVIPPETNPGAATETATSDESGGNGNGAEPATTTTATDEVLTILTTDVSSGPTETGGAGGAAGTETGGAGGAAGTDTGVVAPTATDGGALTTTPPLVIPVPVPVPTGGAGIGAGNGTGTGTGNVSTTVSPPEATGAAGKLGVSGFALSIALGLAFIL</sequence>
<name>A0AAD6IYI2_DREDA</name>
<feature type="region of interest" description="Disordered" evidence="1">
    <location>
        <begin position="181"/>
        <end position="280"/>
    </location>
</feature>
<accession>A0AAD6IYI2</accession>
<feature type="compositionally biased region" description="Low complexity" evidence="1">
    <location>
        <begin position="216"/>
        <end position="237"/>
    </location>
</feature>
<reference evidence="3" key="1">
    <citation type="submission" date="2023-01" db="EMBL/GenBank/DDBJ databases">
        <title>The chitinases involved in constricting ring structure development in the nematode-trapping fungus Drechslerella dactyloides.</title>
        <authorList>
            <person name="Wang R."/>
            <person name="Zhang L."/>
            <person name="Tang P."/>
            <person name="Li S."/>
            <person name="Liang L."/>
        </authorList>
    </citation>
    <scope>NUCLEOTIDE SEQUENCE</scope>
    <source>
        <strain evidence="3">YMF1.00031</strain>
    </source>
</reference>